<keyword evidence="5 6" id="KW-0694">RNA-binding</keyword>
<dbReference type="GO" id="GO:0042781">
    <property type="term" value="F:3'-tRNA processing endoribonuclease activity"/>
    <property type="evidence" value="ECO:0007669"/>
    <property type="project" value="TreeGrafter"/>
</dbReference>
<comment type="caution">
    <text evidence="8">The sequence shown here is derived from an EMBL/GenBank/DDBJ whole genome shotgun (WGS) entry which is preliminary data.</text>
</comment>
<dbReference type="InterPro" id="IPR000100">
    <property type="entry name" value="RNase_P"/>
</dbReference>
<evidence type="ECO:0000256" key="2">
    <source>
        <dbReference type="ARBA" id="ARBA00022722"/>
    </source>
</evidence>
<accession>A0A940DHE0</accession>
<name>A0A940DHE0_9FIRM</name>
<evidence type="ECO:0000313" key="8">
    <source>
        <dbReference type="EMBL" id="MBO8424439.1"/>
    </source>
</evidence>
<sequence length="112" mass="12418">MQRAYRLKKNASFSYVYRKGQSYAHPLLVLEFVPAKGIKVGVSVSKKVGKSVVRNLAKRRIYESFARLIPEIEGEYTYVVVARSAVAEASFAEISEALRSLLVKAGHIAADV</sequence>
<dbReference type="PANTHER" id="PTHR33992">
    <property type="entry name" value="RIBONUCLEASE P PROTEIN COMPONENT"/>
    <property type="match status" value="1"/>
</dbReference>
<evidence type="ECO:0000256" key="4">
    <source>
        <dbReference type="ARBA" id="ARBA00022801"/>
    </source>
</evidence>
<comment type="subunit">
    <text evidence="6">Consists of a catalytic RNA component (M1 or rnpB) and a protein subunit.</text>
</comment>
<protein>
    <recommendedName>
        <fullName evidence="6 7">Ribonuclease P protein component</fullName>
        <shortName evidence="6">RNase P protein</shortName>
        <shortName evidence="6">RNaseP protein</shortName>
        <ecNumber evidence="6 7">3.1.26.5</ecNumber>
    </recommendedName>
    <alternativeName>
        <fullName evidence="6">Protein C5</fullName>
    </alternativeName>
</protein>
<dbReference type="EC" id="3.1.26.5" evidence="6 7"/>
<dbReference type="GO" id="GO:0001682">
    <property type="term" value="P:tRNA 5'-leader removal"/>
    <property type="evidence" value="ECO:0007669"/>
    <property type="project" value="UniProtKB-UniRule"/>
</dbReference>
<keyword evidence="2 6" id="KW-0540">Nuclease</keyword>
<evidence type="ECO:0000313" key="9">
    <source>
        <dbReference type="Proteomes" id="UP000727857"/>
    </source>
</evidence>
<gene>
    <name evidence="6 8" type="primary">rnpA</name>
    <name evidence="8" type="ORF">IAB16_05425</name>
</gene>
<evidence type="ECO:0000256" key="7">
    <source>
        <dbReference type="NCBIfam" id="TIGR00188"/>
    </source>
</evidence>
<keyword evidence="1 6" id="KW-0819">tRNA processing</keyword>
<organism evidence="8 9">
    <name type="scientific">Candidatus Stercoripulliclostridium pullicola</name>
    <dbReference type="NCBI Taxonomy" id="2840953"/>
    <lineage>
        <taxon>Bacteria</taxon>
        <taxon>Bacillati</taxon>
        <taxon>Bacillota</taxon>
        <taxon>Clostridia</taxon>
        <taxon>Eubacteriales</taxon>
        <taxon>Candidatus Stercoripulliclostridium</taxon>
    </lineage>
</organism>
<reference evidence="8" key="2">
    <citation type="journal article" date="2021" name="PeerJ">
        <title>Extensive microbial diversity within the chicken gut microbiome revealed by metagenomics and culture.</title>
        <authorList>
            <person name="Gilroy R."/>
            <person name="Ravi A."/>
            <person name="Getino M."/>
            <person name="Pursley I."/>
            <person name="Horton D.L."/>
            <person name="Alikhan N.F."/>
            <person name="Baker D."/>
            <person name="Gharbi K."/>
            <person name="Hall N."/>
            <person name="Watson M."/>
            <person name="Adriaenssens E.M."/>
            <person name="Foster-Nyarko E."/>
            <person name="Jarju S."/>
            <person name="Secka A."/>
            <person name="Antonio M."/>
            <person name="Oren A."/>
            <person name="Chaudhuri R.R."/>
            <person name="La Ragione R."/>
            <person name="Hildebrand F."/>
            <person name="Pallen M.J."/>
        </authorList>
    </citation>
    <scope>NUCLEOTIDE SEQUENCE</scope>
    <source>
        <strain evidence="8">517</strain>
    </source>
</reference>
<dbReference type="NCBIfam" id="TIGR00188">
    <property type="entry name" value="rnpA"/>
    <property type="match status" value="1"/>
</dbReference>
<comment type="similarity">
    <text evidence="6">Belongs to the RnpA family.</text>
</comment>
<proteinExistence type="inferred from homology"/>
<dbReference type="Proteomes" id="UP000727857">
    <property type="component" value="Unassembled WGS sequence"/>
</dbReference>
<dbReference type="EMBL" id="JADINF010000138">
    <property type="protein sequence ID" value="MBO8424439.1"/>
    <property type="molecule type" value="Genomic_DNA"/>
</dbReference>
<dbReference type="HAMAP" id="MF_00227">
    <property type="entry name" value="RNase_P"/>
    <property type="match status" value="1"/>
</dbReference>
<dbReference type="SUPFAM" id="SSF54211">
    <property type="entry name" value="Ribosomal protein S5 domain 2-like"/>
    <property type="match status" value="1"/>
</dbReference>
<evidence type="ECO:0000256" key="1">
    <source>
        <dbReference type="ARBA" id="ARBA00022694"/>
    </source>
</evidence>
<evidence type="ECO:0000256" key="5">
    <source>
        <dbReference type="ARBA" id="ARBA00022884"/>
    </source>
</evidence>
<dbReference type="GO" id="GO:0030677">
    <property type="term" value="C:ribonuclease P complex"/>
    <property type="evidence" value="ECO:0007669"/>
    <property type="project" value="TreeGrafter"/>
</dbReference>
<comment type="catalytic activity">
    <reaction evidence="6">
        <text>Endonucleolytic cleavage of RNA, removing 5'-extranucleotides from tRNA precursor.</text>
        <dbReference type="EC" id="3.1.26.5"/>
    </reaction>
</comment>
<reference evidence="8" key="1">
    <citation type="submission" date="2020-10" db="EMBL/GenBank/DDBJ databases">
        <authorList>
            <person name="Gilroy R."/>
        </authorList>
    </citation>
    <scope>NUCLEOTIDE SEQUENCE</scope>
    <source>
        <strain evidence="8">517</strain>
    </source>
</reference>
<dbReference type="AlphaFoldDB" id="A0A940DHE0"/>
<dbReference type="GO" id="GO:0004526">
    <property type="term" value="F:ribonuclease P activity"/>
    <property type="evidence" value="ECO:0007669"/>
    <property type="project" value="UniProtKB-UniRule"/>
</dbReference>
<dbReference type="Pfam" id="PF00825">
    <property type="entry name" value="Ribonuclease_P"/>
    <property type="match status" value="1"/>
</dbReference>
<comment type="function">
    <text evidence="6">RNaseP catalyzes the removal of the 5'-leader sequence from pre-tRNA to produce the mature 5'-terminus. It can also cleave other RNA substrates such as 4.5S RNA. The protein component plays an auxiliary but essential role in vivo by binding to the 5'-leader sequence and broadening the substrate specificity of the ribozyme.</text>
</comment>
<dbReference type="GO" id="GO:0000049">
    <property type="term" value="F:tRNA binding"/>
    <property type="evidence" value="ECO:0007669"/>
    <property type="project" value="UniProtKB-UniRule"/>
</dbReference>
<dbReference type="PANTHER" id="PTHR33992:SF1">
    <property type="entry name" value="RIBONUCLEASE P PROTEIN COMPONENT"/>
    <property type="match status" value="1"/>
</dbReference>
<dbReference type="InterPro" id="IPR020568">
    <property type="entry name" value="Ribosomal_Su5_D2-typ_SF"/>
</dbReference>
<evidence type="ECO:0000256" key="3">
    <source>
        <dbReference type="ARBA" id="ARBA00022759"/>
    </source>
</evidence>
<keyword evidence="4 6" id="KW-0378">Hydrolase</keyword>
<keyword evidence="3 6" id="KW-0255">Endonuclease</keyword>
<dbReference type="Gene3D" id="3.30.230.10">
    <property type="match status" value="1"/>
</dbReference>
<dbReference type="InterPro" id="IPR014721">
    <property type="entry name" value="Ribsml_uS5_D2-typ_fold_subgr"/>
</dbReference>
<evidence type="ECO:0000256" key="6">
    <source>
        <dbReference type="HAMAP-Rule" id="MF_00227"/>
    </source>
</evidence>